<keyword evidence="8" id="KW-1185">Reference proteome</keyword>
<dbReference type="InterPro" id="IPR013083">
    <property type="entry name" value="Znf_RING/FYVE/PHD"/>
</dbReference>
<dbReference type="Pfam" id="PF02375">
    <property type="entry name" value="JmjN"/>
    <property type="match status" value="1"/>
</dbReference>
<protein>
    <recommendedName>
        <fullName evidence="9">[Histone H3]-trimethyl-L-lysine(9) demethylase</fullName>
    </recommendedName>
</protein>
<feature type="domain" description="JmjN" evidence="5">
    <location>
        <begin position="11"/>
        <end position="52"/>
    </location>
</feature>
<accession>A0A9P8TRD7</accession>
<organism evidence="7 8">
    <name type="scientific">Wickerhamomyces pijperi</name>
    <name type="common">Yeast</name>
    <name type="synonym">Pichia pijperi</name>
    <dbReference type="NCBI Taxonomy" id="599730"/>
    <lineage>
        <taxon>Eukaryota</taxon>
        <taxon>Fungi</taxon>
        <taxon>Dikarya</taxon>
        <taxon>Ascomycota</taxon>
        <taxon>Saccharomycotina</taxon>
        <taxon>Saccharomycetes</taxon>
        <taxon>Phaffomycetales</taxon>
        <taxon>Wickerhamomycetaceae</taxon>
        <taxon>Wickerhamomyces</taxon>
    </lineage>
</organism>
<evidence type="ECO:0000256" key="4">
    <source>
        <dbReference type="SAM" id="MobiDB-lite"/>
    </source>
</evidence>
<feature type="compositionally biased region" description="Polar residues" evidence="4">
    <location>
        <begin position="948"/>
        <end position="960"/>
    </location>
</feature>
<evidence type="ECO:0008006" key="9">
    <source>
        <dbReference type="Google" id="ProtNLM"/>
    </source>
</evidence>
<evidence type="ECO:0000256" key="3">
    <source>
        <dbReference type="ARBA" id="ARBA00022833"/>
    </source>
</evidence>
<dbReference type="CDD" id="cd15571">
    <property type="entry name" value="ePHD"/>
    <property type="match status" value="1"/>
</dbReference>
<feature type="region of interest" description="Disordered" evidence="4">
    <location>
        <begin position="387"/>
        <end position="601"/>
    </location>
</feature>
<dbReference type="PANTHER" id="PTHR10694:SF7">
    <property type="entry name" value="[HISTONE H3]-TRIMETHYL-L-LYSINE(9) DEMETHYLASE"/>
    <property type="match status" value="1"/>
</dbReference>
<keyword evidence="3" id="KW-0862">Zinc</keyword>
<proteinExistence type="predicted"/>
<keyword evidence="2" id="KW-0863">Zinc-finger</keyword>
<feature type="compositionally biased region" description="Acidic residues" evidence="4">
    <location>
        <begin position="475"/>
        <end position="488"/>
    </location>
</feature>
<feature type="compositionally biased region" description="Polar residues" evidence="4">
    <location>
        <begin position="972"/>
        <end position="985"/>
    </location>
</feature>
<dbReference type="InterPro" id="IPR003349">
    <property type="entry name" value="JmjN"/>
</dbReference>
<dbReference type="InterPro" id="IPR003347">
    <property type="entry name" value="JmjC_dom"/>
</dbReference>
<dbReference type="Gene3D" id="2.60.120.650">
    <property type="entry name" value="Cupin"/>
    <property type="match status" value="1"/>
</dbReference>
<feature type="domain" description="JmjC" evidence="6">
    <location>
        <begin position="187"/>
        <end position="349"/>
    </location>
</feature>
<dbReference type="EMBL" id="JAEUBG010000440">
    <property type="protein sequence ID" value="KAH3688306.1"/>
    <property type="molecule type" value="Genomic_DNA"/>
</dbReference>
<dbReference type="GO" id="GO:0008270">
    <property type="term" value="F:zinc ion binding"/>
    <property type="evidence" value="ECO:0007669"/>
    <property type="project" value="UniProtKB-KW"/>
</dbReference>
<dbReference type="PANTHER" id="PTHR10694">
    <property type="entry name" value="LYSINE-SPECIFIC DEMETHYLASE"/>
    <property type="match status" value="1"/>
</dbReference>
<feature type="compositionally biased region" description="Low complexity" evidence="4">
    <location>
        <begin position="1062"/>
        <end position="1088"/>
    </location>
</feature>
<feature type="region of interest" description="Disordered" evidence="4">
    <location>
        <begin position="1062"/>
        <end position="1095"/>
    </location>
</feature>
<evidence type="ECO:0000256" key="2">
    <source>
        <dbReference type="ARBA" id="ARBA00022771"/>
    </source>
</evidence>
<dbReference type="Proteomes" id="UP000774326">
    <property type="component" value="Unassembled WGS sequence"/>
</dbReference>
<dbReference type="OrthoDB" id="3975063at2759"/>
<evidence type="ECO:0000313" key="8">
    <source>
        <dbReference type="Proteomes" id="UP000774326"/>
    </source>
</evidence>
<dbReference type="GO" id="GO:0032454">
    <property type="term" value="F:histone H3K9 demethylase activity"/>
    <property type="evidence" value="ECO:0007669"/>
    <property type="project" value="TreeGrafter"/>
</dbReference>
<dbReference type="SMART" id="SM00545">
    <property type="entry name" value="JmjN"/>
    <property type="match status" value="1"/>
</dbReference>
<dbReference type="SMART" id="SM00249">
    <property type="entry name" value="PHD"/>
    <property type="match status" value="1"/>
</dbReference>
<dbReference type="PROSITE" id="PS51184">
    <property type="entry name" value="JMJC"/>
    <property type="match status" value="1"/>
</dbReference>
<feature type="region of interest" description="Disordered" evidence="4">
    <location>
        <begin position="946"/>
        <end position="985"/>
    </location>
</feature>
<dbReference type="Gene3D" id="3.30.40.10">
    <property type="entry name" value="Zinc/RING finger domain, C3HC4 (zinc finger)"/>
    <property type="match status" value="1"/>
</dbReference>
<feature type="compositionally biased region" description="Acidic residues" evidence="4">
    <location>
        <begin position="504"/>
        <end position="521"/>
    </location>
</feature>
<dbReference type="SUPFAM" id="SSF51197">
    <property type="entry name" value="Clavaminate synthase-like"/>
    <property type="match status" value="1"/>
</dbReference>
<evidence type="ECO:0000313" key="7">
    <source>
        <dbReference type="EMBL" id="KAH3688306.1"/>
    </source>
</evidence>
<feature type="compositionally biased region" description="Basic residues" evidence="4">
    <location>
        <begin position="526"/>
        <end position="541"/>
    </location>
</feature>
<gene>
    <name evidence="7" type="ORF">WICPIJ_000714</name>
</gene>
<evidence type="ECO:0000259" key="6">
    <source>
        <dbReference type="PROSITE" id="PS51184"/>
    </source>
</evidence>
<name>A0A9P8TRD7_WICPI</name>
<dbReference type="InterPro" id="IPR001965">
    <property type="entry name" value="Znf_PHD"/>
</dbReference>
<dbReference type="PROSITE" id="PS51183">
    <property type="entry name" value="JMJN"/>
    <property type="match status" value="1"/>
</dbReference>
<evidence type="ECO:0000259" key="5">
    <source>
        <dbReference type="PROSITE" id="PS51183"/>
    </source>
</evidence>
<sequence length="1095" mass="123283">MVYPSEILTGVPIFEPTMEEFADFENYMSLLTPFGLKSGIVKIRPPAEWKESLPEVTPELLKGIKIKNPISQHISGGKGIFREANIEKQKCYNIVQWKALSQDSSYQPPAGKGKMRNDGLDKKTLQKNKEILRARHEDEEMFEGFDFHIDTEEFTTERCLKLEKSYWTSLNFSEPLYGADVEGTLFDDRVKTWNLRELPGMLSLLDERIPGVNTTYLYAGLWKATFSWHLEDQDLYSINYLHFGAPKQWYSIPQADKEKLDDVMRLEFPNDAKKCKEFLRHKTFMASPKYLTDRGVRVNKIVHNAGEFIITYPFGYHAGFNYGYNLAEATNFASEEWVPFAKKTARCLCITDSVQIDIKDLLKRWRNEKHKHKNDIKPVIPLKRPASEVISLDTDDEEEEVEKGKGKGKEGDEDCMVFVPNLESPTDYRSSPMIPGTKPKARSSEGTAKDESKASLTKSHHNNQEEDISSQSGEGSEDDQVLESDADSDERNNYIAPGVVPEAFDYETEESQEDSEDDYEPETSKRARNYRRTLKKIKKTPVKAPKEAKPKRIAKPMPKAKAGSRSSSRGKTREIEVSTSIEAHQDLTAQDAPTSDSDSSDQQCFLCPSILPKPQTKYEDFKILPTNQYLDSDIDRFVHLFCAKTLNPASITKDHTGLRFVDLKSIKLNGCKTCLFCSTKVGVTLGCSKRNCSVWFHPICGQESGVHFNHNGDHLCSHHAPSTDMREHFLKRLEKDQLVQFKVDDGFALGIVQKIDHEQRRIEVIEFPLGAGDSISAKFSDIVNLDGIKITKLQSINRSPKKAEVVEEIVSDNSEEYGDDGEKADEEMKLDGFGEGLNKEELAELDDLDDLDIPDFTESQCTEGMQLEKALLEENSDLEIIDISDDKDDLEEAFTDQVAFSPSSVVEDLKEEEIVELMTSEEPQVNAEFSVETSCQTITAEGIIKPESISSDLQTNSTASHETDSMIDPETADTNHPSAVSSVQETTPIQDEFINTKSTTEESNNFAGQVESTSDSILISHQELQQKHEALIRLKSLKEKSPGPMLDFKITELRDGKIQTTTATTTYTSSNSSTVSSVEPMEVSSSQSDLCDLKA</sequence>
<feature type="compositionally biased region" description="Polar residues" evidence="4">
    <location>
        <begin position="577"/>
        <end position="601"/>
    </location>
</feature>
<comment type="caution">
    <text evidence="7">The sequence shown here is derived from an EMBL/GenBank/DDBJ whole genome shotgun (WGS) entry which is preliminary data.</text>
</comment>
<dbReference type="GO" id="GO:0000785">
    <property type="term" value="C:chromatin"/>
    <property type="evidence" value="ECO:0007669"/>
    <property type="project" value="TreeGrafter"/>
</dbReference>
<dbReference type="AlphaFoldDB" id="A0A9P8TRD7"/>
<dbReference type="GO" id="GO:0005634">
    <property type="term" value="C:nucleus"/>
    <property type="evidence" value="ECO:0007669"/>
    <property type="project" value="TreeGrafter"/>
</dbReference>
<dbReference type="Pfam" id="PF02373">
    <property type="entry name" value="JmjC"/>
    <property type="match status" value="1"/>
</dbReference>
<dbReference type="GO" id="GO:0010468">
    <property type="term" value="P:regulation of gene expression"/>
    <property type="evidence" value="ECO:0007669"/>
    <property type="project" value="TreeGrafter"/>
</dbReference>
<reference evidence="7" key="1">
    <citation type="journal article" date="2021" name="Open Biol.">
        <title>Shared evolutionary footprints suggest mitochondrial oxidative damage underlies multiple complex I losses in fungi.</title>
        <authorList>
            <person name="Schikora-Tamarit M.A."/>
            <person name="Marcet-Houben M."/>
            <person name="Nosek J."/>
            <person name="Gabaldon T."/>
        </authorList>
    </citation>
    <scope>NUCLEOTIDE SEQUENCE</scope>
    <source>
        <strain evidence="7">CBS2887</strain>
    </source>
</reference>
<keyword evidence="1" id="KW-0479">Metal-binding</keyword>
<dbReference type="Pfam" id="PF13832">
    <property type="entry name" value="zf-HC5HC2H_2"/>
    <property type="match status" value="1"/>
</dbReference>
<dbReference type="GO" id="GO:0051864">
    <property type="term" value="F:histone H3K36 demethylase activity"/>
    <property type="evidence" value="ECO:0007669"/>
    <property type="project" value="TreeGrafter"/>
</dbReference>
<reference evidence="7" key="2">
    <citation type="submission" date="2021-01" db="EMBL/GenBank/DDBJ databases">
        <authorList>
            <person name="Schikora-Tamarit M.A."/>
        </authorList>
    </citation>
    <scope>NUCLEOTIDE SEQUENCE</scope>
    <source>
        <strain evidence="7">CBS2887</strain>
    </source>
</reference>
<dbReference type="SMART" id="SM00558">
    <property type="entry name" value="JmjC"/>
    <property type="match status" value="1"/>
</dbReference>
<evidence type="ECO:0000256" key="1">
    <source>
        <dbReference type="ARBA" id="ARBA00022723"/>
    </source>
</evidence>